<dbReference type="InterPro" id="IPR006139">
    <property type="entry name" value="D-isomer_2_OHA_DH_cat_dom"/>
</dbReference>
<keyword evidence="2 3" id="KW-0560">Oxidoreductase</keyword>
<feature type="domain" description="D-isomer specific 2-hydroxyacid dehydrogenase catalytic" evidence="4">
    <location>
        <begin position="6"/>
        <end position="320"/>
    </location>
</feature>
<reference evidence="6 7" key="1">
    <citation type="journal article" date="2005" name="Int. J. Syst. Evol. Microbiol.">
        <title>Bacillus cibi sp. nov., isolated from jeotgal, a traditional Korean fermented seafood.</title>
        <authorList>
            <person name="Yoon J.H."/>
            <person name="Lee C.H."/>
            <person name="Oh T.K."/>
        </authorList>
    </citation>
    <scope>NUCLEOTIDE SEQUENCE [LARGE SCALE GENOMIC DNA]</scope>
    <source>
        <strain evidence="6 7">DSM 16189</strain>
    </source>
</reference>
<dbReference type="Gene3D" id="3.40.50.720">
    <property type="entry name" value="NAD(P)-binding Rossmann-like Domain"/>
    <property type="match status" value="2"/>
</dbReference>
<comment type="caution">
    <text evidence="6">The sequence shown here is derived from an EMBL/GenBank/DDBJ whole genome shotgun (WGS) entry which is preliminary data.</text>
</comment>
<feature type="domain" description="D-isomer specific 2-hydroxyacid dehydrogenase NAD-binding" evidence="5">
    <location>
        <begin position="112"/>
        <end position="289"/>
    </location>
</feature>
<dbReference type="AlphaFoldDB" id="A0A084GKK5"/>
<evidence type="ECO:0000259" key="4">
    <source>
        <dbReference type="Pfam" id="PF00389"/>
    </source>
</evidence>
<dbReference type="SUPFAM" id="SSF51735">
    <property type="entry name" value="NAD(P)-binding Rossmann-fold domains"/>
    <property type="match status" value="1"/>
</dbReference>
<evidence type="ECO:0000256" key="1">
    <source>
        <dbReference type="ARBA" id="ARBA00005854"/>
    </source>
</evidence>
<dbReference type="GO" id="GO:0005829">
    <property type="term" value="C:cytosol"/>
    <property type="evidence" value="ECO:0007669"/>
    <property type="project" value="TreeGrafter"/>
</dbReference>
<dbReference type="OrthoDB" id="9805416at2"/>
<gene>
    <name evidence="6" type="ORF">GS18_0217930</name>
</gene>
<dbReference type="InterPro" id="IPR050223">
    <property type="entry name" value="D-isomer_2-hydroxyacid_DH"/>
</dbReference>
<evidence type="ECO:0000313" key="7">
    <source>
        <dbReference type="Proteomes" id="UP000028549"/>
    </source>
</evidence>
<sequence>MEMPSVFVARKLPEEVLKALRTFADVEMWDKEDEVCPRDLLLEKAKTSDALLTMLSDQVDKELLDACEGVKVIANLAVGYDNVDVEYAKEKGIIITNTPDVLTETTADLTFLLLMSAARRVTEAAAYIKEGKWTSWSPMLLAGADVHHKTIGIVGMGNIGRAVAKRAKGFDMNILYHNRSRDTEAEESLGAEYRSFEDLLQASDFVVCMTPLTSETKGMFDAGAFKKMKREAIFVNTSRGGTVVEEDLIAALRNGVIAGAGLDVFENEPIRADHPILQLENAVALPHIGSATRETRFAMMACSIENIKQVLEGEKPLTPVR</sequence>
<protein>
    <submittedName>
        <fullName evidence="6">2-ketogluconate reductase</fullName>
    </submittedName>
</protein>
<dbReference type="PROSITE" id="PS00065">
    <property type="entry name" value="D_2_HYDROXYACID_DH_1"/>
    <property type="match status" value="1"/>
</dbReference>
<dbReference type="GO" id="GO:0030267">
    <property type="term" value="F:glyoxylate reductase (NADPH) activity"/>
    <property type="evidence" value="ECO:0007669"/>
    <property type="project" value="TreeGrafter"/>
</dbReference>
<evidence type="ECO:0000259" key="5">
    <source>
        <dbReference type="Pfam" id="PF02826"/>
    </source>
</evidence>
<dbReference type="InterPro" id="IPR006140">
    <property type="entry name" value="D-isomer_DH_NAD-bd"/>
</dbReference>
<dbReference type="Pfam" id="PF02826">
    <property type="entry name" value="2-Hacid_dh_C"/>
    <property type="match status" value="1"/>
</dbReference>
<keyword evidence="7" id="KW-1185">Reference proteome</keyword>
<organism evidence="6 7">
    <name type="scientific">Metabacillus indicus</name>
    <name type="common">Bacillus indicus</name>
    <dbReference type="NCBI Taxonomy" id="246786"/>
    <lineage>
        <taxon>Bacteria</taxon>
        <taxon>Bacillati</taxon>
        <taxon>Bacillota</taxon>
        <taxon>Bacilli</taxon>
        <taxon>Bacillales</taxon>
        <taxon>Bacillaceae</taxon>
        <taxon>Metabacillus</taxon>
    </lineage>
</organism>
<dbReference type="CDD" id="cd05301">
    <property type="entry name" value="GDH"/>
    <property type="match status" value="1"/>
</dbReference>
<dbReference type="InterPro" id="IPR029752">
    <property type="entry name" value="D-isomer_DH_CS1"/>
</dbReference>
<dbReference type="RefSeq" id="WP_029566658.1">
    <property type="nucleotide sequence ID" value="NZ_JNVC02000015.1"/>
</dbReference>
<dbReference type="STRING" id="246786.GS18_0217930"/>
<dbReference type="Proteomes" id="UP000028549">
    <property type="component" value="Unassembled WGS sequence"/>
</dbReference>
<evidence type="ECO:0000256" key="3">
    <source>
        <dbReference type="RuleBase" id="RU003719"/>
    </source>
</evidence>
<dbReference type="SUPFAM" id="SSF52283">
    <property type="entry name" value="Formate/glycerate dehydrogenase catalytic domain-like"/>
    <property type="match status" value="1"/>
</dbReference>
<dbReference type="Pfam" id="PF00389">
    <property type="entry name" value="2-Hacid_dh"/>
    <property type="match status" value="1"/>
</dbReference>
<dbReference type="PANTHER" id="PTHR10996:SF283">
    <property type="entry name" value="GLYOXYLATE_HYDROXYPYRUVATE REDUCTASE B"/>
    <property type="match status" value="1"/>
</dbReference>
<dbReference type="PANTHER" id="PTHR10996">
    <property type="entry name" value="2-HYDROXYACID DEHYDROGENASE-RELATED"/>
    <property type="match status" value="1"/>
</dbReference>
<dbReference type="InterPro" id="IPR036291">
    <property type="entry name" value="NAD(P)-bd_dom_sf"/>
</dbReference>
<comment type="similarity">
    <text evidence="1 3">Belongs to the D-isomer specific 2-hydroxyacid dehydrogenase family.</text>
</comment>
<name>A0A084GKK5_METID</name>
<accession>A0A084GKK5</accession>
<evidence type="ECO:0000256" key="2">
    <source>
        <dbReference type="ARBA" id="ARBA00023002"/>
    </source>
</evidence>
<dbReference type="FunFam" id="3.40.50.720:FF:000462">
    <property type="entry name" value="Glyoxylate reductase (NADP+)"/>
    <property type="match status" value="1"/>
</dbReference>
<dbReference type="GO" id="GO:0016618">
    <property type="term" value="F:hydroxypyruvate reductase [NAD(P)H] activity"/>
    <property type="evidence" value="ECO:0007669"/>
    <property type="project" value="TreeGrafter"/>
</dbReference>
<proteinExistence type="inferred from homology"/>
<evidence type="ECO:0000313" key="6">
    <source>
        <dbReference type="EMBL" id="KEZ47867.1"/>
    </source>
</evidence>
<dbReference type="GO" id="GO:0051287">
    <property type="term" value="F:NAD binding"/>
    <property type="evidence" value="ECO:0007669"/>
    <property type="project" value="InterPro"/>
</dbReference>
<dbReference type="EMBL" id="JNVC02000015">
    <property type="protein sequence ID" value="KEZ47867.1"/>
    <property type="molecule type" value="Genomic_DNA"/>
</dbReference>